<dbReference type="OrthoDB" id="4493164at2"/>
<evidence type="ECO:0000256" key="1">
    <source>
        <dbReference type="SAM" id="MobiDB-lite"/>
    </source>
</evidence>
<feature type="compositionally biased region" description="Pro residues" evidence="1">
    <location>
        <begin position="496"/>
        <end position="507"/>
    </location>
</feature>
<keyword evidence="2" id="KW-1133">Transmembrane helix</keyword>
<accession>A0A6M5UNG7</accession>
<name>A0A6M5UNG7_9MICO</name>
<feature type="region of interest" description="Disordered" evidence="1">
    <location>
        <begin position="641"/>
        <end position="736"/>
    </location>
</feature>
<keyword evidence="3" id="KW-0732">Signal</keyword>
<keyword evidence="2" id="KW-0472">Membrane</keyword>
<feature type="transmembrane region" description="Helical" evidence="2">
    <location>
        <begin position="129"/>
        <end position="148"/>
    </location>
</feature>
<geneLocation type="plasmid" evidence="4 5">
    <name>pCPRO01</name>
</geneLocation>
<dbReference type="EMBL" id="CP052758">
    <property type="protein sequence ID" value="QJW38738.1"/>
    <property type="molecule type" value="Genomic_DNA"/>
</dbReference>
<feature type="compositionally biased region" description="Low complexity" evidence="1">
    <location>
        <begin position="641"/>
        <end position="658"/>
    </location>
</feature>
<reference evidence="5" key="1">
    <citation type="journal article" date="2022" name="Int. J. Syst. Evol. Microbiol.">
        <title>Cellulosimicrobium protaetiae sp. nov., isolated from the gut of the larva of Protaetia brevitarsis seulensis.</title>
        <authorList>
            <person name="Le Han H."/>
            <person name="Nguyen T.T.H."/>
            <person name="Li Z."/>
            <person name="Shin N.R."/>
            <person name="Kim S.G."/>
        </authorList>
    </citation>
    <scope>NUCLEOTIDE SEQUENCE [LARGE SCALE GENOMIC DNA]</scope>
    <source>
        <strain evidence="5">BI34</strain>
    </source>
</reference>
<dbReference type="RefSeq" id="WP_154800682.1">
    <property type="nucleotide sequence ID" value="NZ_CP052758.1"/>
</dbReference>
<feature type="signal peptide" evidence="3">
    <location>
        <begin position="1"/>
        <end position="31"/>
    </location>
</feature>
<feature type="transmembrane region" description="Helical" evidence="2">
    <location>
        <begin position="154"/>
        <end position="174"/>
    </location>
</feature>
<evidence type="ECO:0000313" key="4">
    <source>
        <dbReference type="EMBL" id="QJW38738.1"/>
    </source>
</evidence>
<feature type="region of interest" description="Disordered" evidence="1">
    <location>
        <begin position="478"/>
        <end position="576"/>
    </location>
</feature>
<feature type="compositionally biased region" description="Basic and acidic residues" evidence="1">
    <location>
        <begin position="704"/>
        <end position="736"/>
    </location>
</feature>
<gene>
    <name evidence="4" type="ORF">FIC82_020350</name>
</gene>
<proteinExistence type="predicted"/>
<keyword evidence="5" id="KW-1185">Reference proteome</keyword>
<evidence type="ECO:0000313" key="5">
    <source>
        <dbReference type="Proteomes" id="UP000451354"/>
    </source>
</evidence>
<feature type="region of interest" description="Disordered" evidence="1">
    <location>
        <begin position="450"/>
        <end position="469"/>
    </location>
</feature>
<organism evidence="4 5">
    <name type="scientific">Cellulosimicrobium protaetiae</name>
    <dbReference type="NCBI Taxonomy" id="2587808"/>
    <lineage>
        <taxon>Bacteria</taxon>
        <taxon>Bacillati</taxon>
        <taxon>Actinomycetota</taxon>
        <taxon>Actinomycetes</taxon>
        <taxon>Micrococcales</taxon>
        <taxon>Promicromonosporaceae</taxon>
        <taxon>Cellulosimicrobium</taxon>
    </lineage>
</organism>
<protein>
    <submittedName>
        <fullName evidence="4">Integral membrane sensor protein</fullName>
    </submittedName>
</protein>
<keyword evidence="4" id="KW-0614">Plasmid</keyword>
<sequence length="736" mass="75713">MTRLHRTLTFLASVITGVVALVVVPASAASAAPLNPGSQTPGALAWIELLDSRGINLWNLELSLNRGGITSPDKFFWASITDGCWGLYRGYCALALWFLDWVLSFSWVSTIAAPLLTIGDAMQQVVKQIGPVPTFLTITALLAMFLMVRGRTSTAVYEVLIACVIAALASGVLAQPVRFVAGPDGLIVQAGQMGQTLAAELATGDGEGQSPDELRAAQTGALVDTFVRQPTQMINFGEVLDGGPCEAAYNDIVRAGPYGGKSDIRDAVGKCDDTLGDYAGSPSSGMALGAVVVMPAAFVVLLLGLVLGGGVITAGVRAMYQAAKSIVTLVTGLLPGGGRGSLMLGAAETIVSLLIIVFASIFLSIFLMVIQSLFASEAGGGAARAFVIADIVIVAGLVVYWRQNARMKDMSSRMAAWMAQRPGGGGPTRMPQRMPGLTAATAASAVSSLAHLRRRPVPAPQEPARTFIDQRQQLVVLGGVPRGPRPPVDAGDIYPQNPPGPPGPQVPPGQDGGPGPSGAPQLPGGNRRGLPAGDERAQLGTGAQRDGLPVGAQRDALPVGKRGRQAQLPVGPSSQMKRIEAAGKGRKAMGGLARAGTNAVLAYASGGTSTLVRGAAKTVNAARTARRVALQAKMVGGSARTVTRARPAAPPRATAAPVYTEGKAGPATAGKRITAPGKAPGRHSAAPARPAPAPAAPRATAPRVIEHRPVDTDAAARLRAKLADPSRRAAARRDGR</sequence>
<evidence type="ECO:0000256" key="3">
    <source>
        <dbReference type="SAM" id="SignalP"/>
    </source>
</evidence>
<feature type="transmembrane region" description="Helical" evidence="2">
    <location>
        <begin position="350"/>
        <end position="370"/>
    </location>
</feature>
<feature type="transmembrane region" description="Helical" evidence="2">
    <location>
        <begin position="382"/>
        <end position="401"/>
    </location>
</feature>
<keyword evidence="2" id="KW-0812">Transmembrane</keyword>
<feature type="chain" id="PRO_5039401294" evidence="3">
    <location>
        <begin position="32"/>
        <end position="736"/>
    </location>
</feature>
<evidence type="ECO:0000256" key="2">
    <source>
        <dbReference type="SAM" id="Phobius"/>
    </source>
</evidence>
<dbReference type="KEGG" id="cprt:FIC82_020350"/>
<dbReference type="AlphaFoldDB" id="A0A6M5UNG7"/>
<feature type="transmembrane region" description="Helical" evidence="2">
    <location>
        <begin position="287"/>
        <end position="312"/>
    </location>
</feature>
<dbReference type="Proteomes" id="UP000451354">
    <property type="component" value="Plasmid pCPRO01"/>
</dbReference>